<dbReference type="AlphaFoldDB" id="A0A9W4GTL8"/>
<evidence type="ECO:0000256" key="1">
    <source>
        <dbReference type="SAM" id="MobiDB-lite"/>
    </source>
</evidence>
<accession>A0A9W4GTL8</accession>
<feature type="region of interest" description="Disordered" evidence="1">
    <location>
        <begin position="84"/>
        <end position="108"/>
    </location>
</feature>
<name>A0A9W4GTL8_9ACTN</name>
<feature type="compositionally biased region" description="Basic residues" evidence="1">
    <location>
        <begin position="39"/>
        <end position="49"/>
    </location>
</feature>
<organism evidence="2 3">
    <name type="scientific">Actinacidiphila cocklensis</name>
    <dbReference type="NCBI Taxonomy" id="887465"/>
    <lineage>
        <taxon>Bacteria</taxon>
        <taxon>Bacillati</taxon>
        <taxon>Actinomycetota</taxon>
        <taxon>Actinomycetes</taxon>
        <taxon>Kitasatosporales</taxon>
        <taxon>Streptomycetaceae</taxon>
        <taxon>Actinacidiphila</taxon>
    </lineage>
</organism>
<feature type="region of interest" description="Disordered" evidence="1">
    <location>
        <begin position="1"/>
        <end position="66"/>
    </location>
</feature>
<dbReference type="Proteomes" id="UP001152519">
    <property type="component" value="Unassembled WGS sequence"/>
</dbReference>
<reference evidence="2" key="1">
    <citation type="submission" date="2021-05" db="EMBL/GenBank/DDBJ databases">
        <authorList>
            <person name="Arsene-Ploetze F."/>
        </authorList>
    </citation>
    <scope>NUCLEOTIDE SEQUENCE</scope>
    <source>
        <strain evidence="2">DSM 42138</strain>
    </source>
</reference>
<protein>
    <submittedName>
        <fullName evidence="2">Uncharacterized protein</fullName>
    </submittedName>
</protein>
<gene>
    <name evidence="2" type="ORF">SCOCK_50230</name>
</gene>
<sequence>MFGPQRGQRMVQTGPDTLHGADRDLPSQLASYEVDRRPGLVRRPQRRAGSRHERLTGRGQGDPVRGAVEQLGPQLLLKRAHRTGHRRLHDMQTPCRRREPSFLGDGDDNLHLTQIHIHSRRRAGRPSPVEIRPGRDHRIRYAGKDIDAVERAIRHRSDGLPRRARRSSTAEAVTAEVLVPARRSVWLRRTISTCRKHLSRR</sequence>
<proteinExistence type="predicted"/>
<dbReference type="EMBL" id="CAJSLV010000081">
    <property type="protein sequence ID" value="CAG6397181.1"/>
    <property type="molecule type" value="Genomic_DNA"/>
</dbReference>
<comment type="caution">
    <text evidence="2">The sequence shown here is derived from an EMBL/GenBank/DDBJ whole genome shotgun (WGS) entry which is preliminary data.</text>
</comment>
<keyword evidence="3" id="KW-1185">Reference proteome</keyword>
<evidence type="ECO:0000313" key="2">
    <source>
        <dbReference type="EMBL" id="CAG6397181.1"/>
    </source>
</evidence>
<dbReference type="AntiFam" id="ANF00169">
    <property type="entry name" value="Shadow ORF (opposite dgdR)"/>
</dbReference>
<evidence type="ECO:0000313" key="3">
    <source>
        <dbReference type="Proteomes" id="UP001152519"/>
    </source>
</evidence>